<dbReference type="AlphaFoldDB" id="A0A9N9EGH3"/>
<evidence type="ECO:0000313" key="2">
    <source>
        <dbReference type="Proteomes" id="UP000789831"/>
    </source>
</evidence>
<dbReference type="EMBL" id="CAJVPL010009293">
    <property type="protein sequence ID" value="CAG8677622.1"/>
    <property type="molecule type" value="Genomic_DNA"/>
</dbReference>
<protein>
    <submittedName>
        <fullName evidence="1">334_t:CDS:1</fullName>
    </submittedName>
</protein>
<keyword evidence="2" id="KW-1185">Reference proteome</keyword>
<gene>
    <name evidence="1" type="ORF">AGERDE_LOCUS12529</name>
</gene>
<name>A0A9N9EGH3_9GLOM</name>
<dbReference type="OrthoDB" id="2446931at2759"/>
<organism evidence="1 2">
    <name type="scientific">Ambispora gerdemannii</name>
    <dbReference type="NCBI Taxonomy" id="144530"/>
    <lineage>
        <taxon>Eukaryota</taxon>
        <taxon>Fungi</taxon>
        <taxon>Fungi incertae sedis</taxon>
        <taxon>Mucoromycota</taxon>
        <taxon>Glomeromycotina</taxon>
        <taxon>Glomeromycetes</taxon>
        <taxon>Archaeosporales</taxon>
        <taxon>Ambisporaceae</taxon>
        <taxon>Ambispora</taxon>
    </lineage>
</organism>
<proteinExistence type="predicted"/>
<accession>A0A9N9EGH3</accession>
<feature type="non-terminal residue" evidence="1">
    <location>
        <position position="169"/>
    </location>
</feature>
<evidence type="ECO:0000313" key="1">
    <source>
        <dbReference type="EMBL" id="CAG8677622.1"/>
    </source>
</evidence>
<reference evidence="1" key="1">
    <citation type="submission" date="2021-06" db="EMBL/GenBank/DDBJ databases">
        <authorList>
            <person name="Kallberg Y."/>
            <person name="Tangrot J."/>
            <person name="Rosling A."/>
        </authorList>
    </citation>
    <scope>NUCLEOTIDE SEQUENCE</scope>
    <source>
        <strain evidence="1">MT106</strain>
    </source>
</reference>
<sequence length="169" mass="18963">PCVSAFDCSAFTEGSIAQKLFTSSHVRYICSECFKQESEHFYERLVAKSSDLNLQEGLLALITPTLTILNKADQNSPEIETTNLPSKLIVRIALKMGKDKAMKERTYVVTPEKASKMGEKLGREVLSSHSEIQKNISQLENSDSYENYFNALPNTICSFFQALITVLQQ</sequence>
<dbReference type="Proteomes" id="UP000789831">
    <property type="component" value="Unassembled WGS sequence"/>
</dbReference>
<comment type="caution">
    <text evidence="1">The sequence shown here is derived from an EMBL/GenBank/DDBJ whole genome shotgun (WGS) entry which is preliminary data.</text>
</comment>